<dbReference type="PANTHER" id="PTHR40446:SF2">
    <property type="entry name" value="N-ACETYLGLUCOSAMINE-1-PHOSPHODIESTER ALPHA-N-ACETYLGLUCOSAMINIDASE"/>
    <property type="match status" value="1"/>
</dbReference>
<comment type="caution">
    <text evidence="3">The sequence shown here is derived from an EMBL/GenBank/DDBJ whole genome shotgun (WGS) entry which is preliminary data.</text>
</comment>
<proteinExistence type="predicted"/>
<protein>
    <recommendedName>
        <fullName evidence="2">Phosphodiester glycosidase domain-containing protein</fullName>
    </recommendedName>
</protein>
<gene>
    <name evidence="3" type="ORF">Pth03_36050</name>
</gene>
<dbReference type="AlphaFoldDB" id="A0A8J3V586"/>
<dbReference type="EMBL" id="BOOR01000024">
    <property type="protein sequence ID" value="GII55216.1"/>
    <property type="molecule type" value="Genomic_DNA"/>
</dbReference>
<name>A0A8J3V586_9ACTN</name>
<dbReference type="Proteomes" id="UP000605992">
    <property type="component" value="Unassembled WGS sequence"/>
</dbReference>
<organism evidence="3 4">
    <name type="scientific">Planotetraspora thailandica</name>
    <dbReference type="NCBI Taxonomy" id="487172"/>
    <lineage>
        <taxon>Bacteria</taxon>
        <taxon>Bacillati</taxon>
        <taxon>Actinomycetota</taxon>
        <taxon>Actinomycetes</taxon>
        <taxon>Streptosporangiales</taxon>
        <taxon>Streptosporangiaceae</taxon>
        <taxon>Planotetraspora</taxon>
    </lineage>
</organism>
<evidence type="ECO:0000313" key="4">
    <source>
        <dbReference type="Proteomes" id="UP000605992"/>
    </source>
</evidence>
<reference evidence="3" key="1">
    <citation type="submission" date="2021-01" db="EMBL/GenBank/DDBJ databases">
        <title>Whole genome shotgun sequence of Planotetraspora thailandica NBRC 104271.</title>
        <authorList>
            <person name="Komaki H."/>
            <person name="Tamura T."/>
        </authorList>
    </citation>
    <scope>NUCLEOTIDE SEQUENCE</scope>
    <source>
        <strain evidence="3">NBRC 104271</strain>
    </source>
</reference>
<dbReference type="PANTHER" id="PTHR40446">
    <property type="entry name" value="N-ACETYLGLUCOSAMINE-1-PHOSPHODIESTER ALPHA-N-ACETYLGLUCOSAMINIDASE"/>
    <property type="match status" value="1"/>
</dbReference>
<accession>A0A8J3V586</accession>
<sequence length="562" mass="57940">MRSRLTAGAGFLALAVAALTAPAIAWSMSARSTPEVPRTRLPAVTDHKTDVPIRSADVSAPGGAPVAAPPPDTRTAGPDEDGRPAESPPDTRRLPATSPAAALPSSGFPLGEAGAIDKTVKHVAPGLDYITLRHGKPADGYSVSVVIGGKDAFRKGTAQAQALAVQAAGFSPTFVRFTRPAVADYPAADLWMVRVGAWPLSEKVEAERVVKRLKDAGISAKVDFEGDDGFVTDGPWTVRVLMIDPRAFKGSVRASLGAGVAQRETVSAMAAADKAIAAVNGGFFDIHTLREFSGDPTGISVVNGKLLSEAVPGRTGLVMVGRQARVTELSTSVTATADNGAAQAVGGLNRLPRTGELVMYTKELGRSTPADHGVEAVLDASGAVLKVRNAGGRVARGTRVLHGVGAAAAWLDEHAAKGRTIDVTTEVTDLRTHRAIPLTPDTSIIGGAIGLVRDGETSITAARDGMANNNMIVRRHPRTLAGVTVSGVLILAVVDGRAPGTAVGASFYESAELMRWLGARDAMNLDGGGSSTMVIGRKVVNRPSDGTERGVGDALLVVRGGS</sequence>
<evidence type="ECO:0000256" key="1">
    <source>
        <dbReference type="SAM" id="MobiDB-lite"/>
    </source>
</evidence>
<dbReference type="InterPro" id="IPR018711">
    <property type="entry name" value="NAGPA"/>
</dbReference>
<feature type="domain" description="Phosphodiester glycosidase" evidence="2">
    <location>
        <begin position="385"/>
        <end position="557"/>
    </location>
</feature>
<evidence type="ECO:0000313" key="3">
    <source>
        <dbReference type="EMBL" id="GII55216.1"/>
    </source>
</evidence>
<keyword evidence="4" id="KW-1185">Reference proteome</keyword>
<feature type="compositionally biased region" description="Low complexity" evidence="1">
    <location>
        <begin position="94"/>
        <end position="105"/>
    </location>
</feature>
<dbReference type="RefSeq" id="WP_203945418.1">
    <property type="nucleotide sequence ID" value="NZ_BOOR01000024.1"/>
</dbReference>
<feature type="compositionally biased region" description="Basic and acidic residues" evidence="1">
    <location>
        <begin position="80"/>
        <end position="93"/>
    </location>
</feature>
<dbReference type="Pfam" id="PF09992">
    <property type="entry name" value="NAGPA"/>
    <property type="match status" value="1"/>
</dbReference>
<feature type="compositionally biased region" description="Low complexity" evidence="1">
    <location>
        <begin position="56"/>
        <end position="66"/>
    </location>
</feature>
<evidence type="ECO:0000259" key="2">
    <source>
        <dbReference type="Pfam" id="PF09992"/>
    </source>
</evidence>
<feature type="region of interest" description="Disordered" evidence="1">
    <location>
        <begin position="29"/>
        <end position="105"/>
    </location>
</feature>